<dbReference type="PANTHER" id="PTHR44591">
    <property type="entry name" value="STRESS RESPONSE REGULATOR PROTEIN 1"/>
    <property type="match status" value="1"/>
</dbReference>
<dbReference type="PROSITE" id="PS50110">
    <property type="entry name" value="RESPONSE_REGULATORY"/>
    <property type="match status" value="1"/>
</dbReference>
<protein>
    <submittedName>
        <fullName evidence="4">Response regulator receiver domain-containing protein</fullName>
    </submittedName>
</protein>
<dbReference type="InterPro" id="IPR050595">
    <property type="entry name" value="Bact_response_regulator"/>
</dbReference>
<feature type="domain" description="Response regulatory" evidence="3">
    <location>
        <begin position="4"/>
        <end position="117"/>
    </location>
</feature>
<dbReference type="RefSeq" id="WP_078816194.1">
    <property type="nucleotide sequence ID" value="NZ_FUYE01000033.1"/>
</dbReference>
<dbReference type="Proteomes" id="UP000190774">
    <property type="component" value="Unassembled WGS sequence"/>
</dbReference>
<dbReference type="STRING" id="48467.SAMN02745166_05095"/>
<evidence type="ECO:0000256" key="1">
    <source>
        <dbReference type="ARBA" id="ARBA00022553"/>
    </source>
</evidence>
<feature type="modified residue" description="4-aspartylphosphate" evidence="2">
    <location>
        <position position="53"/>
    </location>
</feature>
<dbReference type="EMBL" id="FUYE01000033">
    <property type="protein sequence ID" value="SKB09088.1"/>
    <property type="molecule type" value="Genomic_DNA"/>
</dbReference>
<dbReference type="Pfam" id="PF00072">
    <property type="entry name" value="Response_reg"/>
    <property type="match status" value="1"/>
</dbReference>
<dbReference type="PANTHER" id="PTHR44591:SF3">
    <property type="entry name" value="RESPONSE REGULATORY DOMAIN-CONTAINING PROTEIN"/>
    <property type="match status" value="1"/>
</dbReference>
<dbReference type="InterPro" id="IPR011006">
    <property type="entry name" value="CheY-like_superfamily"/>
</dbReference>
<evidence type="ECO:0000256" key="2">
    <source>
        <dbReference type="PROSITE-ProRule" id="PRU00169"/>
    </source>
</evidence>
<proteinExistence type="predicted"/>
<gene>
    <name evidence="4" type="ORF">SAMN02745166_05095</name>
</gene>
<accession>A0A1T4Z5F3</accession>
<name>A0A1T4Z5F3_9BACT</name>
<dbReference type="Gene3D" id="3.40.50.2300">
    <property type="match status" value="1"/>
</dbReference>
<evidence type="ECO:0000313" key="5">
    <source>
        <dbReference type="Proteomes" id="UP000190774"/>
    </source>
</evidence>
<dbReference type="GO" id="GO:0000160">
    <property type="term" value="P:phosphorelay signal transduction system"/>
    <property type="evidence" value="ECO:0007669"/>
    <property type="project" value="InterPro"/>
</dbReference>
<evidence type="ECO:0000313" key="4">
    <source>
        <dbReference type="EMBL" id="SKB09088.1"/>
    </source>
</evidence>
<reference evidence="5" key="1">
    <citation type="submission" date="2017-02" db="EMBL/GenBank/DDBJ databases">
        <authorList>
            <person name="Varghese N."/>
            <person name="Submissions S."/>
        </authorList>
    </citation>
    <scope>NUCLEOTIDE SEQUENCE [LARGE SCALE GENOMIC DNA]</scope>
    <source>
        <strain evidence="5">ATCC 700200</strain>
    </source>
</reference>
<dbReference type="OrthoDB" id="9179585at2"/>
<dbReference type="SMART" id="SM00448">
    <property type="entry name" value="REC"/>
    <property type="match status" value="1"/>
</dbReference>
<dbReference type="SUPFAM" id="SSF52172">
    <property type="entry name" value="CheY-like"/>
    <property type="match status" value="1"/>
</dbReference>
<dbReference type="AlphaFoldDB" id="A0A1T4Z5F3"/>
<keyword evidence="1 2" id="KW-0597">Phosphoprotein</keyword>
<dbReference type="InterPro" id="IPR001789">
    <property type="entry name" value="Sig_transdc_resp-reg_receiver"/>
</dbReference>
<organism evidence="4 5">
    <name type="scientific">Prosthecobacter debontii</name>
    <dbReference type="NCBI Taxonomy" id="48467"/>
    <lineage>
        <taxon>Bacteria</taxon>
        <taxon>Pseudomonadati</taxon>
        <taxon>Verrucomicrobiota</taxon>
        <taxon>Verrucomicrobiia</taxon>
        <taxon>Verrucomicrobiales</taxon>
        <taxon>Verrucomicrobiaceae</taxon>
        <taxon>Prosthecobacter</taxon>
    </lineage>
</organism>
<sequence length="126" mass="14042">MPLRIFIVEDHVETLKAVQAYLERRGHEVETATLMQEALTQWSAENFDLLLADIGLPDGDGWEMMRLLRKNPPRYAAAMSGYGTPADIAHSQSVGFKRHLVKPVRHEDLDAVVAEAQAMKDGLSEG</sequence>
<evidence type="ECO:0000259" key="3">
    <source>
        <dbReference type="PROSITE" id="PS50110"/>
    </source>
</evidence>
<keyword evidence="5" id="KW-1185">Reference proteome</keyword>